<dbReference type="OrthoDB" id="3623823at2"/>
<evidence type="ECO:0000256" key="1">
    <source>
        <dbReference type="SAM" id="MobiDB-lite"/>
    </source>
</evidence>
<keyword evidence="3" id="KW-1185">Reference proteome</keyword>
<feature type="compositionally biased region" description="Basic and acidic residues" evidence="1">
    <location>
        <begin position="131"/>
        <end position="142"/>
    </location>
</feature>
<dbReference type="STRING" id="1193682.BJP25_28145"/>
<protein>
    <recommendedName>
        <fullName evidence="4">YbaB/EbfC DNA-binding family protein</fullName>
    </recommendedName>
</protein>
<gene>
    <name evidence="2" type="ORF">BJP25_28145</name>
</gene>
<organism evidence="2 3">
    <name type="scientific">Actinokineospora bangkokensis</name>
    <dbReference type="NCBI Taxonomy" id="1193682"/>
    <lineage>
        <taxon>Bacteria</taxon>
        <taxon>Bacillati</taxon>
        <taxon>Actinomycetota</taxon>
        <taxon>Actinomycetes</taxon>
        <taxon>Pseudonocardiales</taxon>
        <taxon>Pseudonocardiaceae</taxon>
        <taxon>Actinokineospora</taxon>
    </lineage>
</organism>
<accession>A0A1Q9LEP8</accession>
<reference evidence="2 3" key="1">
    <citation type="submission" date="2016-10" db="EMBL/GenBank/DDBJ databases">
        <title>The Draft Genome Sequence of Actinokineospora bangkokensis 44EHWT reveals the biosynthetic pathway of antifungal compounds Thailandins with unusual extender unit butylmalonyl-CoA.</title>
        <authorList>
            <person name="Greule A."/>
            <person name="Intra B."/>
            <person name="Flemming S."/>
            <person name="Rommel M.G."/>
            <person name="Panbangred W."/>
            <person name="Bechthold A."/>
        </authorList>
    </citation>
    <scope>NUCLEOTIDE SEQUENCE [LARGE SCALE GENOMIC DNA]</scope>
    <source>
        <strain evidence="2 3">44EHW</strain>
    </source>
</reference>
<dbReference type="Pfam" id="PF02575">
    <property type="entry name" value="YbaB_DNA_bd"/>
    <property type="match status" value="1"/>
</dbReference>
<dbReference type="Gene3D" id="3.30.1310.10">
    <property type="entry name" value="Nucleoid-associated protein YbaB-like domain"/>
    <property type="match status" value="1"/>
</dbReference>
<dbReference type="InterPro" id="IPR004401">
    <property type="entry name" value="YbaB/EbfC"/>
</dbReference>
<dbReference type="EMBL" id="MKQR01000026">
    <property type="protein sequence ID" value="OLR90506.1"/>
    <property type="molecule type" value="Genomic_DNA"/>
</dbReference>
<dbReference type="AlphaFoldDB" id="A0A1Q9LEP8"/>
<proteinExistence type="predicted"/>
<evidence type="ECO:0000313" key="2">
    <source>
        <dbReference type="EMBL" id="OLR90506.1"/>
    </source>
</evidence>
<dbReference type="RefSeq" id="WP_075977181.1">
    <property type="nucleotide sequence ID" value="NZ_MKQR01000026.1"/>
</dbReference>
<feature type="region of interest" description="Disordered" evidence="1">
    <location>
        <begin position="131"/>
        <end position="175"/>
    </location>
</feature>
<dbReference type="Proteomes" id="UP000186040">
    <property type="component" value="Unassembled WGS sequence"/>
</dbReference>
<comment type="caution">
    <text evidence="2">The sequence shown here is derived from an EMBL/GenBank/DDBJ whole genome shotgun (WGS) entry which is preliminary data.</text>
</comment>
<dbReference type="GO" id="GO:0003677">
    <property type="term" value="F:DNA binding"/>
    <property type="evidence" value="ECO:0007669"/>
    <property type="project" value="InterPro"/>
</dbReference>
<dbReference type="InterPro" id="IPR036894">
    <property type="entry name" value="YbaB-like_sf"/>
</dbReference>
<sequence>MTGRDPVERSTAQLIADGLARQQALLGVEGILAEARGTATDNHQSVRVTVDGRGRLIDLWLRQDAVRWGADTLGRLIVMVAEAAQAQATQQAYNRLAPLLGDTLTHAVELLSGRPAPARQDRPGITAEEFMARREARLRRADGTPSTRGHAPHPPDDWDPDDPLAFDPATLRSDR</sequence>
<name>A0A1Q9LEP8_9PSEU</name>
<evidence type="ECO:0000313" key="3">
    <source>
        <dbReference type="Proteomes" id="UP000186040"/>
    </source>
</evidence>
<evidence type="ECO:0008006" key="4">
    <source>
        <dbReference type="Google" id="ProtNLM"/>
    </source>
</evidence>